<feature type="domain" description="Homeobox" evidence="9">
    <location>
        <begin position="87"/>
        <end position="147"/>
    </location>
</feature>
<dbReference type="InterPro" id="IPR001356">
    <property type="entry name" value="HD"/>
</dbReference>
<evidence type="ECO:0000256" key="1">
    <source>
        <dbReference type="ARBA" id="ARBA00004123"/>
    </source>
</evidence>
<keyword evidence="4 7" id="KW-0371">Homeobox</keyword>
<evidence type="ECO:0000256" key="2">
    <source>
        <dbReference type="ARBA" id="ARBA00022473"/>
    </source>
</evidence>
<evidence type="ECO:0000313" key="10">
    <source>
        <dbReference type="EMBL" id="CAK8682650.1"/>
    </source>
</evidence>
<dbReference type="CDD" id="cd00086">
    <property type="entry name" value="homeodomain"/>
    <property type="match status" value="1"/>
</dbReference>
<protein>
    <recommendedName>
        <fullName evidence="9">Homeobox domain-containing protein</fullName>
    </recommendedName>
</protein>
<evidence type="ECO:0000256" key="7">
    <source>
        <dbReference type="PROSITE-ProRule" id="PRU00108"/>
    </source>
</evidence>
<dbReference type="InterPro" id="IPR017970">
    <property type="entry name" value="Homeobox_CS"/>
</dbReference>
<dbReference type="PANTHER" id="PTHR46294">
    <property type="entry name" value="SEGMENTATION PROTEIN EVEN-SKIPPED"/>
    <property type="match status" value="1"/>
</dbReference>
<evidence type="ECO:0000256" key="5">
    <source>
        <dbReference type="ARBA" id="ARBA00023242"/>
    </source>
</evidence>
<organism evidence="10 11">
    <name type="scientific">Clavelina lepadiformis</name>
    <name type="common">Light-bulb sea squirt</name>
    <name type="synonym">Ascidia lepadiformis</name>
    <dbReference type="NCBI Taxonomy" id="159417"/>
    <lineage>
        <taxon>Eukaryota</taxon>
        <taxon>Metazoa</taxon>
        <taxon>Chordata</taxon>
        <taxon>Tunicata</taxon>
        <taxon>Ascidiacea</taxon>
        <taxon>Aplousobranchia</taxon>
        <taxon>Clavelinidae</taxon>
        <taxon>Clavelina</taxon>
    </lineage>
</organism>
<evidence type="ECO:0000313" key="11">
    <source>
        <dbReference type="Proteomes" id="UP001642483"/>
    </source>
</evidence>
<dbReference type="InterPro" id="IPR009057">
    <property type="entry name" value="Homeodomain-like_sf"/>
</dbReference>
<evidence type="ECO:0000256" key="8">
    <source>
        <dbReference type="RuleBase" id="RU000682"/>
    </source>
</evidence>
<evidence type="ECO:0000256" key="6">
    <source>
        <dbReference type="ARBA" id="ARBA00038449"/>
    </source>
</evidence>
<comment type="similarity">
    <text evidence="6">Belongs to the even-skipped homeobox family.</text>
</comment>
<reference evidence="10 11" key="1">
    <citation type="submission" date="2024-02" db="EMBL/GenBank/DDBJ databases">
        <authorList>
            <person name="Daric V."/>
            <person name="Darras S."/>
        </authorList>
    </citation>
    <scope>NUCLEOTIDE SEQUENCE [LARGE SCALE GENOMIC DNA]</scope>
</reference>
<dbReference type="Pfam" id="PF00046">
    <property type="entry name" value="Homeodomain"/>
    <property type="match status" value="1"/>
</dbReference>
<comment type="subcellular location">
    <subcellularLocation>
        <location evidence="1 7 8">Nucleus</location>
    </subcellularLocation>
</comment>
<dbReference type="SUPFAM" id="SSF46689">
    <property type="entry name" value="Homeodomain-like"/>
    <property type="match status" value="1"/>
</dbReference>
<proteinExistence type="inferred from homology"/>
<dbReference type="Gene3D" id="1.10.10.60">
    <property type="entry name" value="Homeodomain-like"/>
    <property type="match status" value="1"/>
</dbReference>
<dbReference type="PRINTS" id="PR00024">
    <property type="entry name" value="HOMEOBOX"/>
</dbReference>
<gene>
    <name evidence="10" type="ORF">CVLEPA_LOCUS13298</name>
</gene>
<dbReference type="InterPro" id="IPR020479">
    <property type="entry name" value="HD_metazoa"/>
</dbReference>
<dbReference type="InterPro" id="IPR052002">
    <property type="entry name" value="Even-skipped_HD"/>
</dbReference>
<evidence type="ECO:0000259" key="9">
    <source>
        <dbReference type="PROSITE" id="PS50071"/>
    </source>
</evidence>
<keyword evidence="11" id="KW-1185">Reference proteome</keyword>
<comment type="caution">
    <text evidence="10">The sequence shown here is derived from an EMBL/GenBank/DDBJ whole genome shotgun (WGS) entry which is preliminary data.</text>
</comment>
<sequence>MNTVNHYFGSAKDLTSASRVTGGILNAKLSESSVTNYKDSGVPSKDSDLSESLCDTSEEYLCKDLVSGSNHASQTKKFLEQDTSDMRASRRYRTAFTKDQVACLENEFKRENYVSRARRCELAQELKLPEATIKVWFQNRRMKDKRQRQIWPFQVDPSFYAMLAAKIPQQYGANLAAPGFCPITPYADASAATHLPRCCSMTAGFNQVGSTSQTPNEELCRQMKANESPSPLGKLDNCDLNSRKIGLTDEAKTFGRIGSPYSLESFNSYFSRLQNLPALPTTYFNPYFQPFAANEYMFALNRSMQMNTSKLFQSKPVPVGPSNVFNFCSPQHTRFASQLIPPIQSSSSTIFATESVDSH</sequence>
<evidence type="ECO:0000256" key="3">
    <source>
        <dbReference type="ARBA" id="ARBA00023125"/>
    </source>
</evidence>
<keyword evidence="2" id="KW-0217">Developmental protein</keyword>
<dbReference type="PROSITE" id="PS50071">
    <property type="entry name" value="HOMEOBOX_2"/>
    <property type="match status" value="1"/>
</dbReference>
<dbReference type="Proteomes" id="UP001642483">
    <property type="component" value="Unassembled WGS sequence"/>
</dbReference>
<evidence type="ECO:0000256" key="4">
    <source>
        <dbReference type="ARBA" id="ARBA00023155"/>
    </source>
</evidence>
<dbReference type="PANTHER" id="PTHR46294:SF4">
    <property type="entry name" value="SEGMENTATION PROTEIN EVEN-SKIPPED"/>
    <property type="match status" value="1"/>
</dbReference>
<keyword evidence="3 7" id="KW-0238">DNA-binding</keyword>
<dbReference type="EMBL" id="CAWYQH010000096">
    <property type="protein sequence ID" value="CAK8682650.1"/>
    <property type="molecule type" value="Genomic_DNA"/>
</dbReference>
<dbReference type="PROSITE" id="PS00027">
    <property type="entry name" value="HOMEOBOX_1"/>
    <property type="match status" value="1"/>
</dbReference>
<dbReference type="SMART" id="SM00389">
    <property type="entry name" value="HOX"/>
    <property type="match status" value="1"/>
</dbReference>
<name>A0ABP0FXF8_CLALP</name>
<feature type="DNA-binding region" description="Homeobox" evidence="7">
    <location>
        <begin position="89"/>
        <end position="148"/>
    </location>
</feature>
<keyword evidence="5 7" id="KW-0539">Nucleus</keyword>
<accession>A0ABP0FXF8</accession>